<evidence type="ECO:0000259" key="1">
    <source>
        <dbReference type="Pfam" id="PF06259"/>
    </source>
</evidence>
<sequence>MRVSQLRDAKPLLLTDAGDAWDKLAEKFATHTTDCGKYLHQPLQQGNWGGMAAESAADRLARMQRDLVVAKKELDAVGKVLRACGEELAAQQGKLANAVADATGAGYQVADDGKVTAPSVDTGGMKPGDVAMMQRDQATRAQGYADRIGDALTEAQKADKEYAAAVKLFTDAANRCAKGDWSAGFVELAKADELNRELLHELGMPDKNGSPASVQAWWAQLSPSLQAKLIQDYPQEIGNRDGIPAVDRDRANRTYLPMLLNSLEGQYAGASGDEAKALKDKIEGLQGIKKQLSAEGEPRPYLLGIGSEGKGRAIVSFGNPDASKNVSAYVPGLNTKLSGHFASADVDRARNVATMANKMYPDTTTASVVWLGYDCPQLDSFSWSATDVMSKDDAKAGAPAYDRFLSGIRATHESGSPHVTAIGHSYGSLTVGQATQQPGGIPADDVVLVGSPGVGVNKASDLGVGAEHVYIGAAENDQVTYLPSPNLLEYVAPGSEYGPKKNWFGTDPADNHFGGHHFAVAPGKDTGLTGLAKGDLPAHALYFDPDAGGDSLPNIASVVTGHGDRITTTRPR</sequence>
<name>A0AAU2H8R1_9ACTN</name>
<dbReference type="GO" id="GO:0016787">
    <property type="term" value="F:hydrolase activity"/>
    <property type="evidence" value="ECO:0007669"/>
    <property type="project" value="UniProtKB-KW"/>
</dbReference>
<protein>
    <submittedName>
        <fullName evidence="2">Alpha/beta hydrolase family protein</fullName>
    </submittedName>
</protein>
<organism evidence="2">
    <name type="scientific">Streptomyces sp. NBC_00060</name>
    <dbReference type="NCBI Taxonomy" id="2975636"/>
    <lineage>
        <taxon>Bacteria</taxon>
        <taxon>Bacillati</taxon>
        <taxon>Actinomycetota</taxon>
        <taxon>Actinomycetes</taxon>
        <taxon>Kitasatosporales</taxon>
        <taxon>Streptomycetaceae</taxon>
        <taxon>Streptomyces</taxon>
    </lineage>
</organism>
<accession>A0AAU2H8R1</accession>
<evidence type="ECO:0000313" key="2">
    <source>
        <dbReference type="EMBL" id="WTU43879.1"/>
    </source>
</evidence>
<dbReference type="Pfam" id="PF06259">
    <property type="entry name" value="Abhydrolase_8"/>
    <property type="match status" value="1"/>
</dbReference>
<dbReference type="AlphaFoldDB" id="A0AAU2H8R1"/>
<keyword evidence="2" id="KW-0378">Hydrolase</keyword>
<proteinExistence type="predicted"/>
<gene>
    <name evidence="2" type="ORF">OHV25_32025</name>
</gene>
<dbReference type="InterPro" id="IPR010427">
    <property type="entry name" value="DUF1023"/>
</dbReference>
<reference evidence="2" key="1">
    <citation type="submission" date="2022-10" db="EMBL/GenBank/DDBJ databases">
        <title>The complete genomes of actinobacterial strains from the NBC collection.</title>
        <authorList>
            <person name="Joergensen T.S."/>
            <person name="Alvarez Arevalo M."/>
            <person name="Sterndorff E.B."/>
            <person name="Faurdal D."/>
            <person name="Vuksanovic O."/>
            <person name="Mourched A.-S."/>
            <person name="Charusanti P."/>
            <person name="Shaw S."/>
            <person name="Blin K."/>
            <person name="Weber T."/>
        </authorList>
    </citation>
    <scope>NUCLEOTIDE SEQUENCE</scope>
    <source>
        <strain evidence="2">NBC_00060</strain>
    </source>
</reference>
<dbReference type="InterPro" id="IPR029058">
    <property type="entry name" value="AB_hydrolase_fold"/>
</dbReference>
<dbReference type="SUPFAM" id="SSF53474">
    <property type="entry name" value="alpha/beta-Hydrolases"/>
    <property type="match status" value="1"/>
</dbReference>
<dbReference type="EMBL" id="CP108253">
    <property type="protein sequence ID" value="WTU43879.1"/>
    <property type="molecule type" value="Genomic_DNA"/>
</dbReference>
<feature type="domain" description="DUF1023" evidence="1">
    <location>
        <begin position="309"/>
        <end position="483"/>
    </location>
</feature>